<name>A0A9J5XHU4_SOLCO</name>
<dbReference type="InterPro" id="IPR001810">
    <property type="entry name" value="F-box_dom"/>
</dbReference>
<sequence length="207" mass="23223">MKSEASDPLTHGSKPANFVEFSSTSMNNSILIIPVLPTKLVIEILSRLPMKSLLKYRSVSKSWISIISSPKFIKTHLRVSVDNKECTHHRLLMKLDRANSNLKDCSFSSLLYNESVIETNDLNCPMENSGVSFYIVGSINGLICLADGTGDLFLWNPTIKKYKKLSHSICRLTRNVTSPLLHFENASNLLEYSFSAVALVVLCFPYF</sequence>
<dbReference type="Pfam" id="PF00646">
    <property type="entry name" value="F-box"/>
    <property type="match status" value="1"/>
</dbReference>
<dbReference type="InterPro" id="IPR050796">
    <property type="entry name" value="SCF_F-box_component"/>
</dbReference>
<proteinExistence type="predicted"/>
<dbReference type="AlphaFoldDB" id="A0A9J5XHU4"/>
<dbReference type="PANTHER" id="PTHR31672">
    <property type="entry name" value="BNACNNG10540D PROTEIN"/>
    <property type="match status" value="1"/>
</dbReference>
<accession>A0A9J5XHU4</accession>
<dbReference type="Proteomes" id="UP000824120">
    <property type="component" value="Chromosome 9"/>
</dbReference>
<evidence type="ECO:0000259" key="1">
    <source>
        <dbReference type="PROSITE" id="PS50181"/>
    </source>
</evidence>
<dbReference type="PANTHER" id="PTHR31672:SF13">
    <property type="entry name" value="F-BOX PROTEIN CPR30-LIKE"/>
    <property type="match status" value="1"/>
</dbReference>
<protein>
    <recommendedName>
        <fullName evidence="1">F-box domain-containing protein</fullName>
    </recommendedName>
</protein>
<feature type="domain" description="F-box" evidence="1">
    <location>
        <begin position="30"/>
        <end position="76"/>
    </location>
</feature>
<dbReference type="PROSITE" id="PS50181">
    <property type="entry name" value="FBOX"/>
    <property type="match status" value="1"/>
</dbReference>
<keyword evidence="3" id="KW-1185">Reference proteome</keyword>
<evidence type="ECO:0000313" key="3">
    <source>
        <dbReference type="Proteomes" id="UP000824120"/>
    </source>
</evidence>
<dbReference type="SUPFAM" id="SSF81383">
    <property type="entry name" value="F-box domain"/>
    <property type="match status" value="1"/>
</dbReference>
<dbReference type="SMART" id="SM00256">
    <property type="entry name" value="FBOX"/>
    <property type="match status" value="1"/>
</dbReference>
<dbReference type="InterPro" id="IPR036047">
    <property type="entry name" value="F-box-like_dom_sf"/>
</dbReference>
<reference evidence="2 3" key="1">
    <citation type="submission" date="2020-09" db="EMBL/GenBank/DDBJ databases">
        <title>De no assembly of potato wild relative species, Solanum commersonii.</title>
        <authorList>
            <person name="Cho K."/>
        </authorList>
    </citation>
    <scope>NUCLEOTIDE SEQUENCE [LARGE SCALE GENOMIC DNA]</scope>
    <source>
        <strain evidence="2">LZ3.2</strain>
        <tissue evidence="2">Leaf</tissue>
    </source>
</reference>
<evidence type="ECO:0000313" key="2">
    <source>
        <dbReference type="EMBL" id="KAG5586726.1"/>
    </source>
</evidence>
<dbReference type="Gene3D" id="1.20.1280.50">
    <property type="match status" value="1"/>
</dbReference>
<gene>
    <name evidence="2" type="ORF">H5410_047160</name>
</gene>
<comment type="caution">
    <text evidence="2">The sequence shown here is derived from an EMBL/GenBank/DDBJ whole genome shotgun (WGS) entry which is preliminary data.</text>
</comment>
<dbReference type="EMBL" id="JACXVP010000009">
    <property type="protein sequence ID" value="KAG5586726.1"/>
    <property type="molecule type" value="Genomic_DNA"/>
</dbReference>
<organism evidence="2 3">
    <name type="scientific">Solanum commersonii</name>
    <name type="common">Commerson's wild potato</name>
    <name type="synonym">Commerson's nightshade</name>
    <dbReference type="NCBI Taxonomy" id="4109"/>
    <lineage>
        <taxon>Eukaryota</taxon>
        <taxon>Viridiplantae</taxon>
        <taxon>Streptophyta</taxon>
        <taxon>Embryophyta</taxon>
        <taxon>Tracheophyta</taxon>
        <taxon>Spermatophyta</taxon>
        <taxon>Magnoliopsida</taxon>
        <taxon>eudicotyledons</taxon>
        <taxon>Gunneridae</taxon>
        <taxon>Pentapetalae</taxon>
        <taxon>asterids</taxon>
        <taxon>lamiids</taxon>
        <taxon>Solanales</taxon>
        <taxon>Solanaceae</taxon>
        <taxon>Solanoideae</taxon>
        <taxon>Solaneae</taxon>
        <taxon>Solanum</taxon>
    </lineage>
</organism>